<evidence type="ECO:0000313" key="9">
    <source>
        <dbReference type="Proteomes" id="UP001165082"/>
    </source>
</evidence>
<dbReference type="SMART" id="SM00054">
    <property type="entry name" value="EFh"/>
    <property type="match status" value="2"/>
</dbReference>
<dbReference type="GO" id="GO:0005509">
    <property type="term" value="F:calcium ion binding"/>
    <property type="evidence" value="ECO:0007669"/>
    <property type="project" value="InterPro"/>
</dbReference>
<keyword evidence="3" id="KW-0479">Metal-binding</keyword>
<dbReference type="PRINTS" id="PR00450">
    <property type="entry name" value="RECOVERIN"/>
</dbReference>
<keyword evidence="2" id="KW-0519">Myristate</keyword>
<evidence type="ECO:0000256" key="6">
    <source>
        <dbReference type="SAM" id="MobiDB-lite"/>
    </source>
</evidence>
<dbReference type="PROSITE" id="PS50222">
    <property type="entry name" value="EF_HAND_2"/>
    <property type="match status" value="2"/>
</dbReference>
<feature type="domain" description="EF-hand" evidence="7">
    <location>
        <begin position="174"/>
        <end position="209"/>
    </location>
</feature>
<evidence type="ECO:0000256" key="5">
    <source>
        <dbReference type="ARBA" id="ARBA00023288"/>
    </source>
</evidence>
<dbReference type="InterPro" id="IPR002048">
    <property type="entry name" value="EF_hand_dom"/>
</dbReference>
<evidence type="ECO:0000256" key="3">
    <source>
        <dbReference type="ARBA" id="ARBA00022723"/>
    </source>
</evidence>
<evidence type="ECO:0000259" key="7">
    <source>
        <dbReference type="PROSITE" id="PS50222"/>
    </source>
</evidence>
<comment type="similarity">
    <text evidence="1">Belongs to the recoverin family.</text>
</comment>
<evidence type="ECO:0000256" key="2">
    <source>
        <dbReference type="ARBA" id="ARBA00022707"/>
    </source>
</evidence>
<feature type="domain" description="EF-hand" evidence="7">
    <location>
        <begin position="86"/>
        <end position="121"/>
    </location>
</feature>
<accession>A0A9W7EAN3</accession>
<name>A0A9W7EAN3_9STRA</name>
<organism evidence="8 9">
    <name type="scientific">Triparma retinervis</name>
    <dbReference type="NCBI Taxonomy" id="2557542"/>
    <lineage>
        <taxon>Eukaryota</taxon>
        <taxon>Sar</taxon>
        <taxon>Stramenopiles</taxon>
        <taxon>Ochrophyta</taxon>
        <taxon>Bolidophyceae</taxon>
        <taxon>Parmales</taxon>
        <taxon>Triparmaceae</taxon>
        <taxon>Triparma</taxon>
    </lineage>
</organism>
<evidence type="ECO:0000256" key="1">
    <source>
        <dbReference type="ARBA" id="ARBA00006049"/>
    </source>
</evidence>
<reference evidence="8" key="1">
    <citation type="submission" date="2022-07" db="EMBL/GenBank/DDBJ databases">
        <title>Genome analysis of Parmales, a sister group of diatoms, reveals the evolutionary specialization of diatoms from phago-mixotrophs to photoautotrophs.</title>
        <authorList>
            <person name="Ban H."/>
            <person name="Sato S."/>
            <person name="Yoshikawa S."/>
            <person name="Kazumasa Y."/>
            <person name="Nakamura Y."/>
            <person name="Ichinomiya M."/>
            <person name="Saitoh K."/>
            <person name="Sato N."/>
            <person name="Blanc-Mathieu R."/>
            <person name="Endo H."/>
            <person name="Kuwata A."/>
            <person name="Ogata H."/>
        </authorList>
    </citation>
    <scope>NUCLEOTIDE SEQUENCE</scope>
</reference>
<keyword evidence="4" id="KW-0677">Repeat</keyword>
<gene>
    <name evidence="8" type="ORF">TrRE_jg789</name>
</gene>
<feature type="compositionally biased region" description="Basic and acidic residues" evidence="6">
    <location>
        <begin position="8"/>
        <end position="21"/>
    </location>
</feature>
<keyword evidence="5" id="KW-0449">Lipoprotein</keyword>
<dbReference type="InterPro" id="IPR011992">
    <property type="entry name" value="EF-hand-dom_pair"/>
</dbReference>
<evidence type="ECO:0000256" key="4">
    <source>
        <dbReference type="ARBA" id="ARBA00022737"/>
    </source>
</evidence>
<dbReference type="Proteomes" id="UP001165082">
    <property type="component" value="Unassembled WGS sequence"/>
</dbReference>
<dbReference type="AlphaFoldDB" id="A0A9W7EAN3"/>
<protein>
    <recommendedName>
        <fullName evidence="7">EF-hand domain-containing protein</fullName>
    </recommendedName>
</protein>
<evidence type="ECO:0000313" key="8">
    <source>
        <dbReference type="EMBL" id="GMH72002.1"/>
    </source>
</evidence>
<sequence>MGSGASSEKYEAAPHTRERRGSSILGGAGANAMVLHNLSDSTAFDKKELQAMQKKFVELAAVQGNPNTITEDEFRSCLASAGIIESDGVILHQLFGVMDKANDGQVNFKDFITCASIMIAGTIKEKLNFTFEMYCSGGEDGAKGEVSSEQMKNILNHLNTTASWFGDPSLSPEEVDKLVTEVFEKHDENKSGTLSYVQYMHAVAENPMLVQFVNGEGTVKSQHSIVLPVWWARLTLVIGGEWEGKGEEFVKGCEEFTKLVGDARKMRACKSSVFKSSMENVNDFALLQEWHGPIEDALYKESAFWKKVEGMEGVEIKLEKWKTVDF</sequence>
<feature type="region of interest" description="Disordered" evidence="6">
    <location>
        <begin position="1"/>
        <end position="23"/>
    </location>
</feature>
<dbReference type="EMBL" id="BRXZ01002875">
    <property type="protein sequence ID" value="GMH72002.1"/>
    <property type="molecule type" value="Genomic_DNA"/>
</dbReference>
<keyword evidence="9" id="KW-1185">Reference proteome</keyword>
<dbReference type="Gene3D" id="1.10.238.10">
    <property type="entry name" value="EF-hand"/>
    <property type="match status" value="1"/>
</dbReference>
<dbReference type="OrthoDB" id="191686at2759"/>
<comment type="caution">
    <text evidence="8">The sequence shown here is derived from an EMBL/GenBank/DDBJ whole genome shotgun (WGS) entry which is preliminary data.</text>
</comment>
<dbReference type="PANTHER" id="PTHR23055">
    <property type="entry name" value="CALCIUM BINDING PROTEINS"/>
    <property type="match status" value="1"/>
</dbReference>
<dbReference type="SUPFAM" id="SSF47473">
    <property type="entry name" value="EF-hand"/>
    <property type="match status" value="1"/>
</dbReference>
<proteinExistence type="inferred from homology"/>
<dbReference type="PANTHER" id="PTHR23055:SF178">
    <property type="entry name" value="NEUROCALCIN HOMOLOG"/>
    <property type="match status" value="1"/>
</dbReference>
<dbReference type="InterPro" id="IPR028846">
    <property type="entry name" value="Recoverin"/>
</dbReference>